<dbReference type="InterPro" id="IPR014001">
    <property type="entry name" value="Helicase_ATP-bd"/>
</dbReference>
<keyword evidence="3" id="KW-0378">Hydrolase</keyword>
<dbReference type="PROSITE" id="PS51192">
    <property type="entry name" value="HELICASE_ATP_BIND_1"/>
    <property type="match status" value="1"/>
</dbReference>
<name>A0A7X1DDJ8_9LIST</name>
<dbReference type="SUPFAM" id="SSF52540">
    <property type="entry name" value="P-loop containing nucleoside triphosphate hydrolases"/>
    <property type="match status" value="2"/>
</dbReference>
<dbReference type="RefSeq" id="WP_185318652.1">
    <property type="nucleotide sequence ID" value="NZ_JAARPH010000001.1"/>
</dbReference>
<keyword evidence="3" id="KW-0547">Nucleotide-binding</keyword>
<reference evidence="4 5" key="1">
    <citation type="submission" date="2020-03" db="EMBL/GenBank/DDBJ databases">
        <title>Soil Listeria distribution.</title>
        <authorList>
            <person name="Liao J."/>
            <person name="Wiedmann M."/>
        </authorList>
    </citation>
    <scope>NUCLEOTIDE SEQUENCE [LARGE SCALE GENOMIC DNA]</scope>
    <source>
        <strain evidence="3 5">FSL L7-0072</strain>
        <strain evidence="2 4">FSL L7-1699</strain>
    </source>
</reference>
<evidence type="ECO:0000313" key="2">
    <source>
        <dbReference type="EMBL" id="MBC1374316.1"/>
    </source>
</evidence>
<dbReference type="SMART" id="SM00487">
    <property type="entry name" value="DEXDc"/>
    <property type="match status" value="1"/>
</dbReference>
<feature type="domain" description="Helicase ATP-binding" evidence="1">
    <location>
        <begin position="13"/>
        <end position="157"/>
    </location>
</feature>
<dbReference type="Proteomes" id="UP000558070">
    <property type="component" value="Unassembled WGS sequence"/>
</dbReference>
<dbReference type="PANTHER" id="PTHR10799">
    <property type="entry name" value="SNF2/RAD54 HELICASE FAMILY"/>
    <property type="match status" value="1"/>
</dbReference>
<dbReference type="Gene3D" id="3.40.50.10810">
    <property type="entry name" value="Tandem AAA-ATPase domain"/>
    <property type="match status" value="1"/>
</dbReference>
<dbReference type="GO" id="GO:0004386">
    <property type="term" value="F:helicase activity"/>
    <property type="evidence" value="ECO:0007669"/>
    <property type="project" value="UniProtKB-KW"/>
</dbReference>
<dbReference type="GO" id="GO:0005524">
    <property type="term" value="F:ATP binding"/>
    <property type="evidence" value="ECO:0007669"/>
    <property type="project" value="InterPro"/>
</dbReference>
<keyword evidence="3" id="KW-0347">Helicase</keyword>
<dbReference type="InterPro" id="IPR038718">
    <property type="entry name" value="SNF2-like_sf"/>
</dbReference>
<dbReference type="AlphaFoldDB" id="A0A7X1DDJ8"/>
<sequence>MQMTLLDNQIQAIQKLKHYNVGALFMKPGTGKTRIACELIKEANPDYVLWITPFQTKENLAAEIQKWGYDFPQDIVGIESLSNSDYLYLKYREKLKNASNSYIIMDESLKIKNKHALRTQRAIKLSRLANYRLIMNGTPFSKNILDLWSQLEFLSPKILNLSFSQFKKTFCEYVTITQITKDKQQSMDIIKKYHNLDYLYQLIAPFIFSSSLELKVNWHYIRHDFSIDNELLEKYYEIKDDYLQKAAAYTININFLEMSQVMQHCYCLSSEKFTIVESLIAGKETTTIIFCKYKRSEEALIKAFPNIKITTFAKSSYGLNLQYYNQIIYFDKTFDYSQRDQSERRIYRTGQTEDCYYHDLSGNVGLDTLIDSNISKKTSLLQEFKKELSQKNSFEVIMDAF</sequence>
<gene>
    <name evidence="2" type="ORF">HB839_02110</name>
    <name evidence="3" type="ORF">HCB47_03620</name>
</gene>
<evidence type="ECO:0000313" key="3">
    <source>
        <dbReference type="EMBL" id="MBC2286728.1"/>
    </source>
</evidence>
<organism evidence="3 5">
    <name type="scientific">Listeria farberi</name>
    <dbReference type="NCBI Taxonomy" id="2713500"/>
    <lineage>
        <taxon>Bacteria</taxon>
        <taxon>Bacillati</taxon>
        <taxon>Bacillota</taxon>
        <taxon>Bacilli</taxon>
        <taxon>Bacillales</taxon>
        <taxon>Listeriaceae</taxon>
        <taxon>Listeria</taxon>
    </lineage>
</organism>
<dbReference type="InterPro" id="IPR000330">
    <property type="entry name" value="SNF2_N"/>
</dbReference>
<dbReference type="EMBL" id="JAARZO010000001">
    <property type="protein sequence ID" value="MBC2286728.1"/>
    <property type="molecule type" value="Genomic_DNA"/>
</dbReference>
<proteinExistence type="predicted"/>
<dbReference type="InterPro" id="IPR027417">
    <property type="entry name" value="P-loop_NTPase"/>
</dbReference>
<keyword evidence="3" id="KW-0067">ATP-binding</keyword>
<evidence type="ECO:0000259" key="1">
    <source>
        <dbReference type="PROSITE" id="PS51192"/>
    </source>
</evidence>
<comment type="caution">
    <text evidence="3">The sequence shown here is derived from an EMBL/GenBank/DDBJ whole genome shotgun (WGS) entry which is preliminary data.</text>
</comment>
<dbReference type="Pfam" id="PF00176">
    <property type="entry name" value="SNF2-rel_dom"/>
    <property type="match status" value="1"/>
</dbReference>
<accession>A0A7X1DDJ8</accession>
<dbReference type="EMBL" id="JAARPH010000001">
    <property type="protein sequence ID" value="MBC1374316.1"/>
    <property type="molecule type" value="Genomic_DNA"/>
</dbReference>
<dbReference type="Gene3D" id="3.40.50.300">
    <property type="entry name" value="P-loop containing nucleotide triphosphate hydrolases"/>
    <property type="match status" value="1"/>
</dbReference>
<evidence type="ECO:0000313" key="4">
    <source>
        <dbReference type="Proteomes" id="UP000518829"/>
    </source>
</evidence>
<protein>
    <submittedName>
        <fullName evidence="3">DEAD/DEAH box helicase</fullName>
    </submittedName>
</protein>
<keyword evidence="4" id="KW-1185">Reference proteome</keyword>
<evidence type="ECO:0000313" key="5">
    <source>
        <dbReference type="Proteomes" id="UP000558070"/>
    </source>
</evidence>
<dbReference type="Proteomes" id="UP000518829">
    <property type="component" value="Unassembled WGS sequence"/>
</dbReference>